<dbReference type="AlphaFoldDB" id="D2VGQ2"/>
<proteinExistence type="predicted"/>
<dbReference type="Gene3D" id="6.10.140.1710">
    <property type="match status" value="1"/>
</dbReference>
<dbReference type="GO" id="GO:0070682">
    <property type="term" value="P:proteasome regulatory particle assembly"/>
    <property type="evidence" value="ECO:0007669"/>
    <property type="project" value="InterPro"/>
</dbReference>
<evidence type="ECO:0000313" key="3">
    <source>
        <dbReference type="Proteomes" id="UP000006671"/>
    </source>
</evidence>
<dbReference type="VEuPathDB" id="AmoebaDB:NAEGRDRAFT_68057"/>
<protein>
    <submittedName>
        <fullName evidence="2">Uncharacterized protein FM147</fullName>
    </submittedName>
</protein>
<keyword evidence="3" id="KW-1185">Reference proteome</keyword>
<dbReference type="OrthoDB" id="72325at2759"/>
<reference evidence="2 3" key="1">
    <citation type="journal article" date="2010" name="Cell">
        <title>The genome of Naegleria gruberi illuminates early eukaryotic versatility.</title>
        <authorList>
            <person name="Fritz-Laylin L.K."/>
            <person name="Prochnik S.E."/>
            <person name="Ginger M.L."/>
            <person name="Dacks J.B."/>
            <person name="Carpenter M.L."/>
            <person name="Field M.C."/>
            <person name="Kuo A."/>
            <person name="Paredez A."/>
            <person name="Chapman J."/>
            <person name="Pham J."/>
            <person name="Shu S."/>
            <person name="Neupane R."/>
            <person name="Cipriano M."/>
            <person name="Mancuso J."/>
            <person name="Tu H."/>
            <person name="Salamov A."/>
            <person name="Lindquist E."/>
            <person name="Shapiro H."/>
            <person name="Lucas S."/>
            <person name="Grigoriev I.V."/>
            <person name="Cande W.Z."/>
            <person name="Fulton C."/>
            <person name="Rokhsar D.S."/>
            <person name="Dawson S.C."/>
        </authorList>
    </citation>
    <scope>NUCLEOTIDE SEQUENCE [LARGE SCALE GENOMIC DNA]</scope>
    <source>
        <strain evidence="2 3">NEG-M</strain>
    </source>
</reference>
<dbReference type="InterPro" id="IPR040815">
    <property type="entry name" value="Nas2_N"/>
</dbReference>
<dbReference type="GeneID" id="8848022"/>
<dbReference type="Pfam" id="PF18265">
    <property type="entry name" value="Nas2_N"/>
    <property type="match status" value="1"/>
</dbReference>
<evidence type="ECO:0000313" key="2">
    <source>
        <dbReference type="EMBL" id="EFC44007.1"/>
    </source>
</evidence>
<organism evidence="3">
    <name type="scientific">Naegleria gruberi</name>
    <name type="common">Amoeba</name>
    <dbReference type="NCBI Taxonomy" id="5762"/>
    <lineage>
        <taxon>Eukaryota</taxon>
        <taxon>Discoba</taxon>
        <taxon>Heterolobosea</taxon>
        <taxon>Tetramitia</taxon>
        <taxon>Eutetramitia</taxon>
        <taxon>Vahlkampfiidae</taxon>
        <taxon>Naegleria</taxon>
    </lineage>
</organism>
<dbReference type="InParanoid" id="D2VGQ2"/>
<dbReference type="KEGG" id="ngr:NAEGRDRAFT_68057"/>
<dbReference type="Proteomes" id="UP000006671">
    <property type="component" value="Unassembled WGS sequence"/>
</dbReference>
<accession>D2VGQ2</accession>
<dbReference type="RefSeq" id="XP_002676751.1">
    <property type="nucleotide sequence ID" value="XM_002676705.1"/>
</dbReference>
<gene>
    <name evidence="2" type="primary">FM147</name>
    <name evidence="2" type="ORF">NAEGRDRAFT_68057</name>
</gene>
<feature type="domain" description="Nas2 N-terminal" evidence="1">
    <location>
        <begin position="30"/>
        <end position="108"/>
    </location>
</feature>
<dbReference type="InterPro" id="IPR035269">
    <property type="entry name" value="PSMD9"/>
</dbReference>
<name>D2VGQ2_NAEGR</name>
<dbReference type="STRING" id="5762.D2VGQ2"/>
<dbReference type="FunCoup" id="D2VGQ2">
    <property type="interactions" value="572"/>
</dbReference>
<sequence length="136" mass="15773">MMYSPVAAYEQDFKQYEIPEKPSKLTTQYIKQLVNIKDEMEKEILHLNLSLDKLGVGLKGSLLDKDGFPRSDMDLNDVASKRHRIACLQNDFSSLMDTIQNYLFELHEETRANNPNSQVIDIKPFDVESLYNEDEL</sequence>
<dbReference type="GO" id="GO:0005634">
    <property type="term" value="C:nucleus"/>
    <property type="evidence" value="ECO:0007669"/>
    <property type="project" value="TreeGrafter"/>
</dbReference>
<dbReference type="eggNOG" id="KOG3129">
    <property type="taxonomic scope" value="Eukaryota"/>
</dbReference>
<evidence type="ECO:0000259" key="1">
    <source>
        <dbReference type="Pfam" id="PF18265"/>
    </source>
</evidence>
<dbReference type="EMBL" id="GG738870">
    <property type="protein sequence ID" value="EFC44007.1"/>
    <property type="molecule type" value="Genomic_DNA"/>
</dbReference>
<dbReference type="GO" id="GO:0005737">
    <property type="term" value="C:cytoplasm"/>
    <property type="evidence" value="ECO:0007669"/>
    <property type="project" value="TreeGrafter"/>
</dbReference>
<dbReference type="PANTHER" id="PTHR12651:SF1">
    <property type="entry name" value="26S PROTEASOME NON-ATPASE REGULATORY SUBUNIT 9"/>
    <property type="match status" value="1"/>
</dbReference>
<dbReference type="PANTHER" id="PTHR12651">
    <property type="entry name" value="26S PROTEASOME NON-ATPASE REGULATORY SUBUNIT 9"/>
    <property type="match status" value="1"/>
</dbReference>